<proteinExistence type="predicted"/>
<protein>
    <submittedName>
        <fullName evidence="1">Uncharacterized protein</fullName>
    </submittedName>
</protein>
<evidence type="ECO:0000313" key="1">
    <source>
        <dbReference type="EMBL" id="CAE7194935.1"/>
    </source>
</evidence>
<dbReference type="EMBL" id="HG992983">
    <property type="protein sequence ID" value="CAE7194935.1"/>
    <property type="molecule type" value="Genomic_DNA"/>
</dbReference>
<dbReference type="Proteomes" id="UP000472372">
    <property type="component" value="Chromosome 7"/>
</dbReference>
<name>A0A6S6W8S2_9PLEO</name>
<accession>A0A6S6W8S2</accession>
<gene>
    <name evidence="1" type="ORF">PTTW11_08047</name>
</gene>
<reference evidence="1" key="1">
    <citation type="submission" date="2021-02" db="EMBL/GenBank/DDBJ databases">
        <authorList>
            <person name="Syme A R."/>
            <person name="Syme A R."/>
            <person name="Moolhuijzen P."/>
        </authorList>
    </citation>
    <scope>NUCLEOTIDE SEQUENCE</scope>
    <source>
        <strain evidence="1">W1-1</strain>
    </source>
</reference>
<organism evidence="1 2">
    <name type="scientific">Pyrenophora teres f. teres</name>
    <dbReference type="NCBI Taxonomy" id="97479"/>
    <lineage>
        <taxon>Eukaryota</taxon>
        <taxon>Fungi</taxon>
        <taxon>Dikarya</taxon>
        <taxon>Ascomycota</taxon>
        <taxon>Pezizomycotina</taxon>
        <taxon>Dothideomycetes</taxon>
        <taxon>Pleosporomycetidae</taxon>
        <taxon>Pleosporales</taxon>
        <taxon>Pleosporineae</taxon>
        <taxon>Pleosporaceae</taxon>
        <taxon>Pyrenophora</taxon>
    </lineage>
</organism>
<sequence>MNDPIQPTLAFAEEMMRMRISYATKTPERPVQDAWVVFMRYLAANGDVYYRCYLFSHPTHREISYRLSDAGGEFNKETLIEQLRGAKRWKDEAKNLWIKKFGSLVEPSMKTTEQPEDPQPVDEKELLTAWKDPHKDLSDPQLHDLAALIQNEVGSKQPPEIDLLQKMRRCRIVERRYGCSALNAWLKWAQDHVEALYGHEDRWLSAPMLFDLTIPSRLRQCVDESMARRALSGEDLVQGFVEGEIWL</sequence>
<dbReference type="AlphaFoldDB" id="A0A6S6W8S2"/>
<evidence type="ECO:0000313" key="2">
    <source>
        <dbReference type="Proteomes" id="UP000472372"/>
    </source>
</evidence>